<evidence type="ECO:0000313" key="1">
    <source>
        <dbReference type="EMBL" id="VDR29528.1"/>
    </source>
</evidence>
<dbReference type="KEGG" id="rtg:NCTC13098_05938"/>
<dbReference type="Proteomes" id="UP000339249">
    <property type="component" value="Unassembled WGS sequence"/>
</dbReference>
<gene>
    <name evidence="1" type="ORF">NCTC13098_05938</name>
    <name evidence="2" type="ORF">NCTC9185_06387</name>
</gene>
<proteinExistence type="predicted"/>
<evidence type="ECO:0000313" key="2">
    <source>
        <dbReference type="EMBL" id="VTN14326.1"/>
    </source>
</evidence>
<dbReference type="Proteomes" id="UP000274346">
    <property type="component" value="Chromosome"/>
</dbReference>
<name>A0A3P8JR48_RAOTE</name>
<sequence length="124" mass="13697">MKTTLKKVRNLIAASMAGWLPEEYEQQQREEKLKGAVDRFLETHPEYIERYTSKPTTVPAVAPVISKKQKAKRIMKTLGAGAGVFTPHVVDEAALARARAKCREIVAADPAAYSYIIESAPIKG</sequence>
<accession>A0A3P8JR48</accession>
<protein>
    <submittedName>
        <fullName evidence="1">Uncharacterized protein</fullName>
    </submittedName>
</protein>
<dbReference type="AlphaFoldDB" id="A0A3P8JR48"/>
<evidence type="ECO:0000313" key="4">
    <source>
        <dbReference type="Proteomes" id="UP000339249"/>
    </source>
</evidence>
<reference evidence="1 3" key="1">
    <citation type="submission" date="2018-12" db="EMBL/GenBank/DDBJ databases">
        <authorList>
            <consortium name="Pathogen Informatics"/>
        </authorList>
    </citation>
    <scope>NUCLEOTIDE SEQUENCE [LARGE SCALE GENOMIC DNA]</scope>
    <source>
        <strain evidence="1 3">NCTC13098</strain>
        <strain evidence="2 4">NCTC9185</strain>
    </source>
</reference>
<evidence type="ECO:0000313" key="3">
    <source>
        <dbReference type="Proteomes" id="UP000274346"/>
    </source>
</evidence>
<dbReference type="EMBL" id="CABDVU010000001">
    <property type="protein sequence ID" value="VTN14326.1"/>
    <property type="molecule type" value="Genomic_DNA"/>
</dbReference>
<dbReference type="EMBL" id="LR131271">
    <property type="protein sequence ID" value="VDR29528.1"/>
    <property type="molecule type" value="Genomic_DNA"/>
</dbReference>
<organism evidence="1 3">
    <name type="scientific">Raoultella terrigena</name>
    <name type="common">Klebsiella terrigena</name>
    <dbReference type="NCBI Taxonomy" id="577"/>
    <lineage>
        <taxon>Bacteria</taxon>
        <taxon>Pseudomonadati</taxon>
        <taxon>Pseudomonadota</taxon>
        <taxon>Gammaproteobacteria</taxon>
        <taxon>Enterobacterales</taxon>
        <taxon>Enterobacteriaceae</taxon>
        <taxon>Klebsiella/Raoultella group</taxon>
        <taxon>Raoultella</taxon>
    </lineage>
</organism>